<dbReference type="GO" id="GO:0032299">
    <property type="term" value="C:ribonuclease H2 complex"/>
    <property type="evidence" value="ECO:0007669"/>
    <property type="project" value="TreeGrafter"/>
</dbReference>
<dbReference type="GO" id="GO:0006298">
    <property type="term" value="P:mismatch repair"/>
    <property type="evidence" value="ECO:0007669"/>
    <property type="project" value="TreeGrafter"/>
</dbReference>
<dbReference type="InterPro" id="IPR012337">
    <property type="entry name" value="RNaseH-like_sf"/>
</dbReference>
<evidence type="ECO:0000313" key="16">
    <source>
        <dbReference type="Proteomes" id="UP000294309"/>
    </source>
</evidence>
<evidence type="ECO:0000256" key="10">
    <source>
        <dbReference type="ARBA" id="ARBA00022801"/>
    </source>
</evidence>
<reference evidence="15 16" key="1">
    <citation type="submission" date="2019-03" db="EMBL/GenBank/DDBJ databases">
        <title>Complete genome sequence of Spiroplasma gladiatoris TG-1 (DSM 22552).</title>
        <authorList>
            <person name="Lin Y.-C."/>
            <person name="Chou L."/>
            <person name="Kuo C.-H."/>
        </authorList>
    </citation>
    <scope>NUCLEOTIDE SEQUENCE [LARGE SCALE GENOMIC DNA]</scope>
    <source>
        <strain evidence="15 16">TG-1</strain>
    </source>
</reference>
<dbReference type="RefSeq" id="WP_134297319.1">
    <property type="nucleotide sequence ID" value="NZ_CP038013.1"/>
</dbReference>
<dbReference type="NCBIfam" id="NF000595">
    <property type="entry name" value="PRK00015.1-3"/>
    <property type="match status" value="1"/>
</dbReference>
<feature type="binding site" evidence="12">
    <location>
        <position position="28"/>
    </location>
    <ligand>
        <name>a divalent metal cation</name>
        <dbReference type="ChEBI" id="CHEBI:60240"/>
    </ligand>
</feature>
<evidence type="ECO:0000313" key="15">
    <source>
        <dbReference type="EMBL" id="QBQ07528.1"/>
    </source>
</evidence>
<evidence type="ECO:0000256" key="7">
    <source>
        <dbReference type="ARBA" id="ARBA00022722"/>
    </source>
</evidence>
<dbReference type="InterPro" id="IPR001352">
    <property type="entry name" value="RNase_HII/HIII"/>
</dbReference>
<keyword evidence="7 12" id="KW-0540">Nuclease</keyword>
<accession>A0A4P7AIF7</accession>
<dbReference type="Pfam" id="PF01351">
    <property type="entry name" value="RNase_HII"/>
    <property type="match status" value="1"/>
</dbReference>
<name>A0A4P7AIF7_9MOLU</name>
<evidence type="ECO:0000259" key="14">
    <source>
        <dbReference type="PROSITE" id="PS51975"/>
    </source>
</evidence>
<dbReference type="PANTHER" id="PTHR10954">
    <property type="entry name" value="RIBONUCLEASE H2 SUBUNIT A"/>
    <property type="match status" value="1"/>
</dbReference>
<comment type="cofactor">
    <cofactor evidence="12">
        <name>Mn(2+)</name>
        <dbReference type="ChEBI" id="CHEBI:29035"/>
    </cofactor>
    <cofactor evidence="12">
        <name>Mg(2+)</name>
        <dbReference type="ChEBI" id="CHEBI:18420"/>
    </cofactor>
    <text evidence="12">Manganese or magnesium. Binds 1 divalent metal ion per monomer in the absence of substrate. May bind a second metal ion after substrate binding.</text>
</comment>
<dbReference type="KEGG" id="sgq:SGLAD_v1c03290"/>
<gene>
    <name evidence="15" type="primary">rnhB</name>
    <name evidence="15" type="ORF">SGLAD_v1c03290</name>
</gene>
<comment type="cofactor">
    <cofactor evidence="2">
        <name>Mg(2+)</name>
        <dbReference type="ChEBI" id="CHEBI:18420"/>
    </cofactor>
</comment>
<evidence type="ECO:0000256" key="2">
    <source>
        <dbReference type="ARBA" id="ARBA00001946"/>
    </source>
</evidence>
<evidence type="ECO:0000256" key="5">
    <source>
        <dbReference type="ARBA" id="ARBA00007383"/>
    </source>
</evidence>
<evidence type="ECO:0000256" key="8">
    <source>
        <dbReference type="ARBA" id="ARBA00022723"/>
    </source>
</evidence>
<dbReference type="PANTHER" id="PTHR10954:SF18">
    <property type="entry name" value="RIBONUCLEASE HII"/>
    <property type="match status" value="1"/>
</dbReference>
<evidence type="ECO:0000256" key="12">
    <source>
        <dbReference type="PROSITE-ProRule" id="PRU01319"/>
    </source>
</evidence>
<comment type="function">
    <text evidence="3 13">Endonuclease that specifically degrades the RNA of RNA-DNA hybrids.</text>
</comment>
<dbReference type="Gene3D" id="3.30.420.10">
    <property type="entry name" value="Ribonuclease H-like superfamily/Ribonuclease H"/>
    <property type="match status" value="1"/>
</dbReference>
<dbReference type="PROSITE" id="PS51975">
    <property type="entry name" value="RNASE_H_2"/>
    <property type="match status" value="1"/>
</dbReference>
<dbReference type="EMBL" id="CP038013">
    <property type="protein sequence ID" value="QBQ07528.1"/>
    <property type="molecule type" value="Genomic_DNA"/>
</dbReference>
<comment type="subcellular location">
    <subcellularLocation>
        <location evidence="4">Cytoplasm</location>
    </subcellularLocation>
</comment>
<evidence type="ECO:0000256" key="13">
    <source>
        <dbReference type="RuleBase" id="RU003515"/>
    </source>
</evidence>
<keyword evidence="11" id="KW-0464">Manganese</keyword>
<dbReference type="Proteomes" id="UP000294309">
    <property type="component" value="Chromosome"/>
</dbReference>
<dbReference type="GO" id="GO:0003723">
    <property type="term" value="F:RNA binding"/>
    <property type="evidence" value="ECO:0007669"/>
    <property type="project" value="UniProtKB-UniRule"/>
</dbReference>
<dbReference type="InterPro" id="IPR024567">
    <property type="entry name" value="RNase_HII/HIII_dom"/>
</dbReference>
<dbReference type="SUPFAM" id="SSF53098">
    <property type="entry name" value="Ribonuclease H-like"/>
    <property type="match status" value="1"/>
</dbReference>
<dbReference type="AlphaFoldDB" id="A0A4P7AIF7"/>
<evidence type="ECO:0000256" key="3">
    <source>
        <dbReference type="ARBA" id="ARBA00004065"/>
    </source>
</evidence>
<comment type="catalytic activity">
    <reaction evidence="1 12 13">
        <text>Endonucleolytic cleavage to 5'-phosphomonoester.</text>
        <dbReference type="EC" id="3.1.26.4"/>
    </reaction>
</comment>
<feature type="domain" description="RNase H type-2" evidence="14">
    <location>
        <begin position="21"/>
        <end position="210"/>
    </location>
</feature>
<keyword evidence="9 12" id="KW-0255">Endonuclease</keyword>
<dbReference type="EC" id="3.1.26.4" evidence="13"/>
<feature type="binding site" evidence="12">
    <location>
        <position position="27"/>
    </location>
    <ligand>
        <name>a divalent metal cation</name>
        <dbReference type="ChEBI" id="CHEBI:60240"/>
    </ligand>
</feature>
<organism evidence="15 16">
    <name type="scientific">Spiroplasma gladiatoris</name>
    <dbReference type="NCBI Taxonomy" id="2143"/>
    <lineage>
        <taxon>Bacteria</taxon>
        <taxon>Bacillati</taxon>
        <taxon>Mycoplasmatota</taxon>
        <taxon>Mollicutes</taxon>
        <taxon>Entomoplasmatales</taxon>
        <taxon>Spiroplasmataceae</taxon>
        <taxon>Spiroplasma</taxon>
    </lineage>
</organism>
<dbReference type="GO" id="GO:0046872">
    <property type="term" value="F:metal ion binding"/>
    <property type="evidence" value="ECO:0007669"/>
    <property type="project" value="UniProtKB-KW"/>
</dbReference>
<dbReference type="InterPro" id="IPR036397">
    <property type="entry name" value="RNaseH_sf"/>
</dbReference>
<keyword evidence="10 12" id="KW-0378">Hydrolase</keyword>
<dbReference type="OrthoDB" id="9803420at2"/>
<keyword evidence="8 12" id="KW-0479">Metal-binding</keyword>
<protein>
    <recommendedName>
        <fullName evidence="13">Ribonuclease</fullName>
        <ecNumber evidence="13">3.1.26.4</ecNumber>
    </recommendedName>
</protein>
<dbReference type="InterPro" id="IPR022898">
    <property type="entry name" value="RNase_HII"/>
</dbReference>
<evidence type="ECO:0000256" key="1">
    <source>
        <dbReference type="ARBA" id="ARBA00000077"/>
    </source>
</evidence>
<dbReference type="GO" id="GO:0005737">
    <property type="term" value="C:cytoplasm"/>
    <property type="evidence" value="ECO:0007669"/>
    <property type="project" value="UniProtKB-SubCell"/>
</dbReference>
<dbReference type="GO" id="GO:0043137">
    <property type="term" value="P:DNA replication, removal of RNA primer"/>
    <property type="evidence" value="ECO:0007669"/>
    <property type="project" value="TreeGrafter"/>
</dbReference>
<keyword evidence="16" id="KW-1185">Reference proteome</keyword>
<evidence type="ECO:0000256" key="4">
    <source>
        <dbReference type="ARBA" id="ARBA00004496"/>
    </source>
</evidence>
<keyword evidence="6" id="KW-0963">Cytoplasm</keyword>
<feature type="binding site" evidence="12">
    <location>
        <position position="119"/>
    </location>
    <ligand>
        <name>a divalent metal cation</name>
        <dbReference type="ChEBI" id="CHEBI:60240"/>
    </ligand>
</feature>
<evidence type="ECO:0000256" key="11">
    <source>
        <dbReference type="ARBA" id="ARBA00023211"/>
    </source>
</evidence>
<evidence type="ECO:0000256" key="6">
    <source>
        <dbReference type="ARBA" id="ARBA00022490"/>
    </source>
</evidence>
<proteinExistence type="inferred from homology"/>
<comment type="similarity">
    <text evidence="5 13">Belongs to the RNase HII family.</text>
</comment>
<dbReference type="GO" id="GO:0004523">
    <property type="term" value="F:RNA-DNA hybrid ribonuclease activity"/>
    <property type="evidence" value="ECO:0007669"/>
    <property type="project" value="UniProtKB-UniRule"/>
</dbReference>
<sequence>MIDDNIRYEFDKNIKLQYNAELISGSDEVGRGAMAGPIVVASVILKNNYFNPLIKDSKLIIEKQREILYEEIIKNSVCYSIKVYDSKIVDKLNPKQTSVLGMRESIQDLKIKPQLCLVDGENINLKDYQVLKIIKGDYLSQTIGAASILAKVFRDNLMKEYDKIYQGYNFFKHKGYCTKEHIQKVKELGILDIHRLSYKPVAEIKETQNEFWQDK</sequence>
<evidence type="ECO:0000256" key="9">
    <source>
        <dbReference type="ARBA" id="ARBA00022759"/>
    </source>
</evidence>
<dbReference type="CDD" id="cd07182">
    <property type="entry name" value="RNase_HII_bacteria_HII_like"/>
    <property type="match status" value="1"/>
</dbReference>